<keyword evidence="2" id="KW-0812">Transmembrane</keyword>
<accession>A0AB34IN02</accession>
<sequence>MSDEITNHHKRRDSPEEDDLFSTESPAMLLLSVSWLMLAAAHWLTDDQSSATGAEGEPILPSGHPRVPSSAPPCERALQVAASQTLRSVTFWGITAVLTLLATIRRVLLMWRSSRTFERSAGPVPSESASLPAFLKPGARVRVGGVDLTVPGPPPGPPPT</sequence>
<feature type="transmembrane region" description="Helical" evidence="2">
    <location>
        <begin position="89"/>
        <end position="109"/>
    </location>
</feature>
<feature type="region of interest" description="Disordered" evidence="1">
    <location>
        <begin position="1"/>
        <end position="20"/>
    </location>
</feature>
<protein>
    <recommendedName>
        <fullName evidence="5">Copper transporter</fullName>
    </recommendedName>
</protein>
<evidence type="ECO:0000313" key="4">
    <source>
        <dbReference type="Proteomes" id="UP001515480"/>
    </source>
</evidence>
<evidence type="ECO:0000256" key="2">
    <source>
        <dbReference type="SAM" id="Phobius"/>
    </source>
</evidence>
<keyword evidence="4" id="KW-1185">Reference proteome</keyword>
<proteinExistence type="predicted"/>
<feature type="transmembrane region" description="Helical" evidence="2">
    <location>
        <begin position="21"/>
        <end position="44"/>
    </location>
</feature>
<name>A0AB34IN02_PRYPA</name>
<gene>
    <name evidence="3" type="ORF">AB1Y20_011911</name>
</gene>
<dbReference type="Proteomes" id="UP001515480">
    <property type="component" value="Unassembled WGS sequence"/>
</dbReference>
<evidence type="ECO:0000256" key="1">
    <source>
        <dbReference type="SAM" id="MobiDB-lite"/>
    </source>
</evidence>
<organism evidence="3 4">
    <name type="scientific">Prymnesium parvum</name>
    <name type="common">Toxic golden alga</name>
    <dbReference type="NCBI Taxonomy" id="97485"/>
    <lineage>
        <taxon>Eukaryota</taxon>
        <taxon>Haptista</taxon>
        <taxon>Haptophyta</taxon>
        <taxon>Prymnesiophyceae</taxon>
        <taxon>Prymnesiales</taxon>
        <taxon>Prymnesiaceae</taxon>
        <taxon>Prymnesium</taxon>
    </lineage>
</organism>
<keyword evidence="2" id="KW-0472">Membrane</keyword>
<comment type="caution">
    <text evidence="3">The sequence shown here is derived from an EMBL/GenBank/DDBJ whole genome shotgun (WGS) entry which is preliminary data.</text>
</comment>
<reference evidence="3 4" key="1">
    <citation type="journal article" date="2024" name="Science">
        <title>Giant polyketide synthase enzymes in the biosynthesis of giant marine polyether toxins.</title>
        <authorList>
            <person name="Fallon T.R."/>
            <person name="Shende V.V."/>
            <person name="Wierzbicki I.H."/>
            <person name="Pendleton A.L."/>
            <person name="Watervoot N.F."/>
            <person name="Auber R.P."/>
            <person name="Gonzalez D.J."/>
            <person name="Wisecaver J.H."/>
            <person name="Moore B.S."/>
        </authorList>
    </citation>
    <scope>NUCLEOTIDE SEQUENCE [LARGE SCALE GENOMIC DNA]</scope>
    <source>
        <strain evidence="3 4">12B1</strain>
    </source>
</reference>
<dbReference type="AlphaFoldDB" id="A0AB34IN02"/>
<keyword evidence="2" id="KW-1133">Transmembrane helix</keyword>
<evidence type="ECO:0000313" key="3">
    <source>
        <dbReference type="EMBL" id="KAL1503422.1"/>
    </source>
</evidence>
<feature type="region of interest" description="Disordered" evidence="1">
    <location>
        <begin position="49"/>
        <end position="72"/>
    </location>
</feature>
<evidence type="ECO:0008006" key="5">
    <source>
        <dbReference type="Google" id="ProtNLM"/>
    </source>
</evidence>
<dbReference type="EMBL" id="JBGBPQ010000021">
    <property type="protein sequence ID" value="KAL1503422.1"/>
    <property type="molecule type" value="Genomic_DNA"/>
</dbReference>